<name>A0A433CVG1_9FUNG</name>
<sequence length="299" mass="33206">STLCDIPEIVDDAPIIRWLKGSLIGRGTFGDVYHGLNPLTGELMAVKQVELPVVNSATEDRKKSMVDALQREIALLKVLQHENIVQYLGSQSDEAHLNIFLEYVPGGSVAGLLASFGAFTEPLVRSFVRQILRGLCYLHERDIIHRDIKGANILGMSKFVDNKGGVKISDFGISKKVEDDMLAATSTGPHRPSLQGSVFWMAPEVVKQTQYTFKADIWSLGCLVVEMFTGDHPFPEYSQMQAMFKIGTSSSPNIPENISDEAKDFLIKTFEPDFQERPSAQALLLHPFIDNEDAFRSGF</sequence>
<evidence type="ECO:0000313" key="1">
    <source>
        <dbReference type="EMBL" id="RUP42708.1"/>
    </source>
</evidence>
<dbReference type="EMBL" id="RBNI01012672">
    <property type="protein sequence ID" value="RUP42708.1"/>
    <property type="molecule type" value="Genomic_DNA"/>
</dbReference>
<proteinExistence type="predicted"/>
<keyword evidence="1" id="KW-0418">Kinase</keyword>
<keyword evidence="2" id="KW-1185">Reference proteome</keyword>
<dbReference type="GO" id="GO:0004709">
    <property type="term" value="F:MAP kinase kinase kinase activity"/>
    <property type="evidence" value="ECO:0007669"/>
    <property type="project" value="UniProtKB-ARBA"/>
</dbReference>
<dbReference type="PANTHER" id="PTHR11584">
    <property type="entry name" value="SERINE/THREONINE PROTEIN KINASE"/>
    <property type="match status" value="1"/>
</dbReference>
<dbReference type="Pfam" id="PF00069">
    <property type="entry name" value="Pkinase"/>
    <property type="match status" value="1"/>
</dbReference>
<gene>
    <name evidence="1" type="ORF">BC936DRAFT_138195</name>
</gene>
<dbReference type="OrthoDB" id="266718at2759"/>
<dbReference type="GO" id="GO:0005524">
    <property type="term" value="F:ATP binding"/>
    <property type="evidence" value="ECO:0007669"/>
    <property type="project" value="UniProtKB-UniRule"/>
</dbReference>
<protein>
    <submittedName>
        <fullName evidence="1">Kinase</fullName>
    </submittedName>
</protein>
<keyword evidence="1" id="KW-0808">Transferase</keyword>
<dbReference type="Proteomes" id="UP000268093">
    <property type="component" value="Unassembled WGS sequence"/>
</dbReference>
<evidence type="ECO:0000313" key="2">
    <source>
        <dbReference type="Proteomes" id="UP000268093"/>
    </source>
</evidence>
<dbReference type="SUPFAM" id="SSF56112">
    <property type="entry name" value="Protein kinase-like (PK-like)"/>
    <property type="match status" value="1"/>
</dbReference>
<dbReference type="PROSITE" id="PS50011">
    <property type="entry name" value="PROTEIN_KINASE_DOM"/>
    <property type="match status" value="1"/>
</dbReference>
<organism evidence="1 2">
    <name type="scientific">Jimgerdemannia flammicorona</name>
    <dbReference type="NCBI Taxonomy" id="994334"/>
    <lineage>
        <taxon>Eukaryota</taxon>
        <taxon>Fungi</taxon>
        <taxon>Fungi incertae sedis</taxon>
        <taxon>Mucoromycota</taxon>
        <taxon>Mucoromycotina</taxon>
        <taxon>Endogonomycetes</taxon>
        <taxon>Endogonales</taxon>
        <taxon>Endogonaceae</taxon>
        <taxon>Jimgerdemannia</taxon>
    </lineage>
</organism>
<dbReference type="PROSITE" id="PS00107">
    <property type="entry name" value="PROTEIN_KINASE_ATP"/>
    <property type="match status" value="1"/>
</dbReference>
<accession>A0A433CVG1</accession>
<dbReference type="SMART" id="SM00220">
    <property type="entry name" value="S_TKc"/>
    <property type="match status" value="1"/>
</dbReference>
<dbReference type="InterPro" id="IPR000719">
    <property type="entry name" value="Prot_kinase_dom"/>
</dbReference>
<dbReference type="Gene3D" id="1.10.510.10">
    <property type="entry name" value="Transferase(Phosphotransferase) domain 1"/>
    <property type="match status" value="1"/>
</dbReference>
<dbReference type="InterPro" id="IPR011009">
    <property type="entry name" value="Kinase-like_dom_sf"/>
</dbReference>
<comment type="caution">
    <text evidence="1">The sequence shown here is derived from an EMBL/GenBank/DDBJ whole genome shotgun (WGS) entry which is preliminary data.</text>
</comment>
<dbReference type="PANTHER" id="PTHR11584:SF369">
    <property type="entry name" value="MITOGEN-ACTIVATED PROTEIN KINASE KINASE KINASE 19-RELATED"/>
    <property type="match status" value="1"/>
</dbReference>
<dbReference type="InterPro" id="IPR017441">
    <property type="entry name" value="Protein_kinase_ATP_BS"/>
</dbReference>
<dbReference type="Gene3D" id="3.30.200.20">
    <property type="entry name" value="Phosphorylase Kinase, domain 1"/>
    <property type="match status" value="1"/>
</dbReference>
<reference evidence="1 2" key="1">
    <citation type="journal article" date="2018" name="New Phytol.">
        <title>Phylogenomics of Endogonaceae and evolution of mycorrhizas within Mucoromycota.</title>
        <authorList>
            <person name="Chang Y."/>
            <person name="Desiro A."/>
            <person name="Na H."/>
            <person name="Sandor L."/>
            <person name="Lipzen A."/>
            <person name="Clum A."/>
            <person name="Barry K."/>
            <person name="Grigoriev I.V."/>
            <person name="Martin F.M."/>
            <person name="Stajich J.E."/>
            <person name="Smith M.E."/>
            <person name="Bonito G."/>
            <person name="Spatafora J.W."/>
        </authorList>
    </citation>
    <scope>NUCLEOTIDE SEQUENCE [LARGE SCALE GENOMIC DNA]</scope>
    <source>
        <strain evidence="1 2">GMNB39</strain>
    </source>
</reference>
<feature type="non-terminal residue" evidence="1">
    <location>
        <position position="1"/>
    </location>
</feature>